<organism evidence="2 3">
    <name type="scientific">Aphanomyces euteiches</name>
    <dbReference type="NCBI Taxonomy" id="100861"/>
    <lineage>
        <taxon>Eukaryota</taxon>
        <taxon>Sar</taxon>
        <taxon>Stramenopiles</taxon>
        <taxon>Oomycota</taxon>
        <taxon>Saprolegniomycetes</taxon>
        <taxon>Saprolegniales</taxon>
        <taxon>Verrucalvaceae</taxon>
        <taxon>Aphanomyces</taxon>
    </lineage>
</organism>
<sequence>MSWILVPSSPAQQLEADKHAHSTWGAPQLTLEQFLTRERELSASDFAKETLTSYVLVPESEPDTLDILCYVEIFKRPCLYGGKIVTSYSIGSVYTPAQHRKKGYASLLLQHVDKIIQAQDGSIVSNLYSDIGPTFYAAKGWTVHSSDELVFPLSLSLPPPSTDVYLRPIDSKEILAQVCRDDLAHMQALSTPSTVYFVLTPSCVEWFQVRSHFYARTLAGLPHVPKSVGIVATNDQNPLTNYMLWTHDYKYNILMILRCRVEEAAFPAFINAAVAEAKQWSLETVCIWNPAPWMAQAYAAYLEKRTDSLPSLKIHPEKEVTWLANEKYCWV</sequence>
<dbReference type="InterPro" id="IPR055100">
    <property type="entry name" value="GNAT_LYC1-like"/>
</dbReference>
<dbReference type="Pfam" id="PF22998">
    <property type="entry name" value="GNAT_LYC1-like"/>
    <property type="match status" value="1"/>
</dbReference>
<dbReference type="Proteomes" id="UP000481153">
    <property type="component" value="Unassembled WGS sequence"/>
</dbReference>
<dbReference type="Gene3D" id="3.40.630.30">
    <property type="match status" value="1"/>
</dbReference>
<protein>
    <recommendedName>
        <fullName evidence="1">LYC1 C-terminal domain-containing protein</fullName>
    </recommendedName>
</protein>
<dbReference type="InterPro" id="IPR016181">
    <property type="entry name" value="Acyl_CoA_acyltransferase"/>
</dbReference>
<name>A0A6G0WZL7_9STRA</name>
<dbReference type="InterPro" id="IPR053013">
    <property type="entry name" value="LAT"/>
</dbReference>
<evidence type="ECO:0000313" key="2">
    <source>
        <dbReference type="EMBL" id="KAF0733018.1"/>
    </source>
</evidence>
<reference evidence="2 3" key="1">
    <citation type="submission" date="2019-07" db="EMBL/GenBank/DDBJ databases">
        <title>Genomics analysis of Aphanomyces spp. identifies a new class of oomycete effector associated with host adaptation.</title>
        <authorList>
            <person name="Gaulin E."/>
        </authorList>
    </citation>
    <scope>NUCLEOTIDE SEQUENCE [LARGE SCALE GENOMIC DNA]</scope>
    <source>
        <strain evidence="2 3">ATCC 201684</strain>
    </source>
</reference>
<keyword evidence="3" id="KW-1185">Reference proteome</keyword>
<dbReference type="AlphaFoldDB" id="A0A6G0WZL7"/>
<dbReference type="SUPFAM" id="SSF55729">
    <property type="entry name" value="Acyl-CoA N-acyltransferases (Nat)"/>
    <property type="match status" value="1"/>
</dbReference>
<dbReference type="VEuPathDB" id="FungiDB:AeMF1_001769"/>
<dbReference type="PANTHER" id="PTHR34815:SF2">
    <property type="entry name" value="N-ACETYLTRANSFERASE DOMAIN-CONTAINING PROTEIN"/>
    <property type="match status" value="1"/>
</dbReference>
<dbReference type="Pfam" id="PF13527">
    <property type="entry name" value="Acetyltransf_9"/>
    <property type="match status" value="1"/>
</dbReference>
<feature type="domain" description="LYC1 C-terminal" evidence="1">
    <location>
        <begin position="166"/>
        <end position="331"/>
    </location>
</feature>
<comment type="caution">
    <text evidence="2">The sequence shown here is derived from an EMBL/GenBank/DDBJ whole genome shotgun (WGS) entry which is preliminary data.</text>
</comment>
<evidence type="ECO:0000259" key="1">
    <source>
        <dbReference type="Pfam" id="PF22998"/>
    </source>
</evidence>
<proteinExistence type="predicted"/>
<evidence type="ECO:0000313" key="3">
    <source>
        <dbReference type="Proteomes" id="UP000481153"/>
    </source>
</evidence>
<gene>
    <name evidence="2" type="ORF">Ae201684_009845</name>
</gene>
<dbReference type="PANTHER" id="PTHR34815">
    <property type="entry name" value="LYSINE ACETYLTRANSFERASE"/>
    <property type="match status" value="1"/>
</dbReference>
<accession>A0A6G0WZL7</accession>
<dbReference type="EMBL" id="VJMJ01000126">
    <property type="protein sequence ID" value="KAF0733018.1"/>
    <property type="molecule type" value="Genomic_DNA"/>
</dbReference>